<dbReference type="EMBL" id="DS985244">
    <property type="protein sequence ID" value="EDV25510.1"/>
    <property type="molecule type" value="Genomic_DNA"/>
</dbReference>
<dbReference type="GO" id="GO:0006629">
    <property type="term" value="P:lipid metabolic process"/>
    <property type="evidence" value="ECO:0007669"/>
    <property type="project" value="UniProtKB-KW"/>
</dbReference>
<dbReference type="Proteomes" id="UP000009022">
    <property type="component" value="Unassembled WGS sequence"/>
</dbReference>
<evidence type="ECO:0000313" key="12">
    <source>
        <dbReference type="EMBL" id="EDV25510.1"/>
    </source>
</evidence>
<keyword evidence="13" id="KW-1185">Reference proteome</keyword>
<feature type="transmembrane region" description="Helical" evidence="11">
    <location>
        <begin position="72"/>
        <end position="88"/>
    </location>
</feature>
<dbReference type="KEGG" id="tad:TRIADDRAFT_55673"/>
<evidence type="ECO:0000256" key="7">
    <source>
        <dbReference type="ARBA" id="ARBA00023098"/>
    </source>
</evidence>
<reference evidence="12 13" key="1">
    <citation type="journal article" date="2008" name="Nature">
        <title>The Trichoplax genome and the nature of placozoans.</title>
        <authorList>
            <person name="Srivastava M."/>
            <person name="Begovic E."/>
            <person name="Chapman J."/>
            <person name="Putnam N.H."/>
            <person name="Hellsten U."/>
            <person name="Kawashima T."/>
            <person name="Kuo A."/>
            <person name="Mitros T."/>
            <person name="Salamov A."/>
            <person name="Carpenter M.L."/>
            <person name="Signorovitch A.Y."/>
            <person name="Moreno M.A."/>
            <person name="Kamm K."/>
            <person name="Grimwood J."/>
            <person name="Schmutz J."/>
            <person name="Shapiro H."/>
            <person name="Grigoriev I.V."/>
            <person name="Buss L.W."/>
            <person name="Schierwater B."/>
            <person name="Dellaporta S.L."/>
            <person name="Rokhsar D.S."/>
        </authorList>
    </citation>
    <scope>NUCLEOTIDE SEQUENCE [LARGE SCALE GENOMIC DNA]</scope>
    <source>
        <strain evidence="12 13">Grell-BS-1999</strain>
    </source>
</reference>
<dbReference type="RefSeq" id="XP_002111543.1">
    <property type="nucleotide sequence ID" value="XM_002111507.1"/>
</dbReference>
<evidence type="ECO:0000313" key="13">
    <source>
        <dbReference type="Proteomes" id="UP000009022"/>
    </source>
</evidence>
<dbReference type="HOGENOM" id="CLU_138149_1_0_1"/>
<keyword evidence="5 11" id="KW-0812">Transmembrane</keyword>
<dbReference type="GO" id="GO:0031965">
    <property type="term" value="C:nuclear membrane"/>
    <property type="evidence" value="ECO:0007669"/>
    <property type="project" value="UniProtKB-SubCell"/>
</dbReference>
<dbReference type="InParanoid" id="B3RVJ3"/>
<protein>
    <recommendedName>
        <fullName evidence="10">Transmembrane protein 188</fullName>
    </recommendedName>
</protein>
<dbReference type="Pfam" id="PF09771">
    <property type="entry name" value="Tmemb_18A"/>
    <property type="match status" value="1"/>
</dbReference>
<dbReference type="PANTHER" id="PTHR20996">
    <property type="entry name" value="NUCLEAR ENVELOPE PHOSPHATASE-REGULATORY SUBUNIT 1"/>
    <property type="match status" value="1"/>
</dbReference>
<dbReference type="GO" id="GO:0005737">
    <property type="term" value="C:cytoplasm"/>
    <property type="evidence" value="ECO:0000318"/>
    <property type="project" value="GO_Central"/>
</dbReference>
<evidence type="ECO:0000256" key="3">
    <source>
        <dbReference type="ARBA" id="ARBA00010998"/>
    </source>
</evidence>
<keyword evidence="7" id="KW-0443">Lipid metabolism</keyword>
<accession>B3RVJ3</accession>
<dbReference type="AlphaFoldDB" id="B3RVJ3"/>
<evidence type="ECO:0000256" key="1">
    <source>
        <dbReference type="ARBA" id="ARBA00004232"/>
    </source>
</evidence>
<dbReference type="GO" id="GO:0071595">
    <property type="term" value="C:Nem1-Spo7 phosphatase complex"/>
    <property type="evidence" value="ECO:0000318"/>
    <property type="project" value="GO_Central"/>
</dbReference>
<evidence type="ECO:0000256" key="9">
    <source>
        <dbReference type="ARBA" id="ARBA00023242"/>
    </source>
</evidence>
<dbReference type="OMA" id="ITTRARC"/>
<evidence type="ECO:0000256" key="10">
    <source>
        <dbReference type="ARBA" id="ARBA00030458"/>
    </source>
</evidence>
<gene>
    <name evidence="12" type="ORF">TRIADDRAFT_55673</name>
</gene>
<keyword evidence="6 11" id="KW-1133">Transmembrane helix</keyword>
<name>B3RVJ3_TRIAD</name>
<dbReference type="OrthoDB" id="5786980at2759"/>
<evidence type="ECO:0000256" key="5">
    <source>
        <dbReference type="ARBA" id="ARBA00022692"/>
    </source>
</evidence>
<organism evidence="12 13">
    <name type="scientific">Trichoplax adhaerens</name>
    <name type="common">Trichoplax reptans</name>
    <dbReference type="NCBI Taxonomy" id="10228"/>
    <lineage>
        <taxon>Eukaryota</taxon>
        <taxon>Metazoa</taxon>
        <taxon>Placozoa</taxon>
        <taxon>Uniplacotomia</taxon>
        <taxon>Trichoplacea</taxon>
        <taxon>Trichoplacidae</taxon>
        <taxon>Trichoplax</taxon>
    </lineage>
</organism>
<dbReference type="CTD" id="6753252"/>
<dbReference type="InterPro" id="IPR019168">
    <property type="entry name" value="NEP1-R1"/>
</dbReference>
<evidence type="ECO:0000256" key="4">
    <source>
        <dbReference type="ARBA" id="ARBA00022490"/>
    </source>
</evidence>
<dbReference type="eggNOG" id="KOG4606">
    <property type="taxonomic scope" value="Eukaryota"/>
</dbReference>
<comment type="similarity">
    <text evidence="3">Belongs to the CNEP1R1 family.</text>
</comment>
<dbReference type="PhylomeDB" id="B3RVJ3"/>
<evidence type="ECO:0000256" key="8">
    <source>
        <dbReference type="ARBA" id="ARBA00023136"/>
    </source>
</evidence>
<keyword evidence="8 11" id="KW-0472">Membrane</keyword>
<dbReference type="PANTHER" id="PTHR20996:SF1">
    <property type="entry name" value="NUCLEAR ENVELOPE PHOSPHATASE-REGULATORY SUBUNIT 1"/>
    <property type="match status" value="1"/>
</dbReference>
<dbReference type="STRING" id="10228.B3RVJ3"/>
<comment type="subcellular location">
    <subcellularLocation>
        <location evidence="2">Cytoplasm</location>
    </subcellularLocation>
    <subcellularLocation>
        <location evidence="1">Nucleus membrane</location>
        <topology evidence="1">Multi-pass membrane protein</topology>
    </subcellularLocation>
</comment>
<evidence type="ECO:0000256" key="6">
    <source>
        <dbReference type="ARBA" id="ARBA00022989"/>
    </source>
</evidence>
<keyword evidence="4" id="KW-0963">Cytoplasm</keyword>
<proteinExistence type="inferred from homology"/>
<keyword evidence="9" id="KW-0539">Nucleus</keyword>
<evidence type="ECO:0000256" key="11">
    <source>
        <dbReference type="SAM" id="Phobius"/>
    </source>
</evidence>
<evidence type="ECO:0000256" key="2">
    <source>
        <dbReference type="ARBA" id="ARBA00004496"/>
    </source>
</evidence>
<sequence>MDLDPAQQAEDLKAFEGRLVESIGSLGPTAVRWKCILILCVSCCFISGYAFIMDIHTAKFMTCTDLFLNHKFFTMCCIILVSLLATGVQQRIMAQTMYPFSLRLL</sequence>
<feature type="transmembrane region" description="Helical" evidence="11">
    <location>
        <begin position="35"/>
        <end position="52"/>
    </location>
</feature>
<dbReference type="FunCoup" id="B3RVJ3">
    <property type="interactions" value="1296"/>
</dbReference>
<dbReference type="GeneID" id="6753252"/>